<dbReference type="SUPFAM" id="SSF50923">
    <property type="entry name" value="Hemopexin-like domain"/>
    <property type="match status" value="1"/>
</dbReference>
<dbReference type="Gene3D" id="3.40.390.10">
    <property type="entry name" value="Collagenase (Catalytic Domain)"/>
    <property type="match status" value="1"/>
</dbReference>
<feature type="domain" description="Peptidase metallopeptidase" evidence="12">
    <location>
        <begin position="139"/>
        <end position="308"/>
    </location>
</feature>
<dbReference type="Pfam" id="PF00045">
    <property type="entry name" value="Hemopexin"/>
    <property type="match status" value="4"/>
</dbReference>
<dbReference type="PRINTS" id="PR00138">
    <property type="entry name" value="MATRIXIN"/>
</dbReference>
<evidence type="ECO:0000256" key="6">
    <source>
        <dbReference type="ARBA" id="ARBA00022801"/>
    </source>
</evidence>
<proteinExistence type="inferred from homology"/>
<keyword evidence="3" id="KW-0645">Protease</keyword>
<dbReference type="Pfam" id="PF00413">
    <property type="entry name" value="Peptidase_M10"/>
    <property type="match status" value="1"/>
</dbReference>
<dbReference type="SUPFAM" id="SSF55486">
    <property type="entry name" value="Metalloproteases ('zincins'), catalytic domain"/>
    <property type="match status" value="1"/>
</dbReference>
<keyword evidence="11" id="KW-0732">Signal</keyword>
<keyword evidence="7" id="KW-0862">Zinc</keyword>
<dbReference type="InterPro" id="IPR001818">
    <property type="entry name" value="Pept_M10_metallopeptidase"/>
</dbReference>
<dbReference type="InterPro" id="IPR036375">
    <property type="entry name" value="Hemopexin-like_dom_sf"/>
</dbReference>
<dbReference type="InterPro" id="IPR033739">
    <property type="entry name" value="M10A_MMP"/>
</dbReference>
<dbReference type="SMART" id="SM00120">
    <property type="entry name" value="HX"/>
    <property type="match status" value="4"/>
</dbReference>
<feature type="signal peptide" evidence="11">
    <location>
        <begin position="1"/>
        <end position="32"/>
    </location>
</feature>
<keyword evidence="9" id="KW-0865">Zymogen</keyword>
<dbReference type="InterPro" id="IPR006026">
    <property type="entry name" value="Peptidase_Metallo"/>
</dbReference>
<evidence type="ECO:0000256" key="10">
    <source>
        <dbReference type="PROSITE-ProRule" id="PRU01011"/>
    </source>
</evidence>
<sequence length="579" mass="66123">MSSSPRTYILTLCWLQLFVAFFVICFTHNVSSAPQSLYDRWTASVPSNNVSRTLSPTPQPLRDVTGAMEFLYHYGYMDIHHNAIVTEDTFTDAVSRFQAFVGLEITGKADEATLAMMNAPRCDVADIDSSDGRKKRYMAVAKWQKNKLTYKITKYTGSPFLSQSDVDREIEKAFKLWSDVTPLRFEQVPAYMAADIDISFPEPYIPHADGFRYSIFDGPGKTLAHAFYPYTYGDVKGDAHFDDGEQWTANSYTGINLWLVAAHEFGHSLGLGHTNVNGALMFPYHQGYNPNFQLHDDDVAGIQFLYGAQIPEATTLEPIVKPNPNPNPNPNPECPTTVDAITQTKDGNTYAFQGNYFWQIEEHRVVSGYPKRTSDYWSGLVGDFDAIFTASSWWLVGLEFNGRQLAGKTWFFKGNLVWRFENMIMDNGYPKYISQEFTNLPSNIDAAFEYYGNGQTYFFKGGFFYMINWRMEVVGPFYMDNWQGIPSDINSAFQDNDQYVYFFKDNLYYKFEHDTFSTLAGYPRSTSADWFQCNALNEADQSDDIKQVDDIIDVIQSDGYVTFPCLFTIILTILVQYIK</sequence>
<dbReference type="InterPro" id="IPR036365">
    <property type="entry name" value="PGBD-like_sf"/>
</dbReference>
<dbReference type="CDD" id="cd00094">
    <property type="entry name" value="HX"/>
    <property type="match status" value="1"/>
</dbReference>
<feature type="repeat" description="Hemopexin" evidence="10">
    <location>
        <begin position="486"/>
        <end position="533"/>
    </location>
</feature>
<dbReference type="InterPro" id="IPR024079">
    <property type="entry name" value="MetalloPept_cat_dom_sf"/>
</dbReference>
<protein>
    <submittedName>
        <fullName evidence="14">Matrix metalloproteinase-14-like</fullName>
    </submittedName>
</protein>
<evidence type="ECO:0000256" key="4">
    <source>
        <dbReference type="ARBA" id="ARBA00022723"/>
    </source>
</evidence>
<evidence type="ECO:0000313" key="13">
    <source>
        <dbReference type="Proteomes" id="UP000694865"/>
    </source>
</evidence>
<dbReference type="PANTHER" id="PTHR10201:SF294">
    <property type="entry name" value="MATRIX METALLOPROTEINASE 16"/>
    <property type="match status" value="1"/>
</dbReference>
<evidence type="ECO:0000256" key="7">
    <source>
        <dbReference type="ARBA" id="ARBA00022833"/>
    </source>
</evidence>
<feature type="chain" id="PRO_5045704635" evidence="11">
    <location>
        <begin position="33"/>
        <end position="579"/>
    </location>
</feature>
<dbReference type="Proteomes" id="UP000694865">
    <property type="component" value="Unplaced"/>
</dbReference>
<comment type="similarity">
    <text evidence="2">Belongs to the peptidase M10A family.</text>
</comment>
<dbReference type="InterPro" id="IPR002477">
    <property type="entry name" value="Peptidoglycan-bd-like"/>
</dbReference>
<evidence type="ECO:0000256" key="11">
    <source>
        <dbReference type="SAM" id="SignalP"/>
    </source>
</evidence>
<evidence type="ECO:0000313" key="14">
    <source>
        <dbReference type="RefSeq" id="XP_006824382.1"/>
    </source>
</evidence>
<dbReference type="InterPro" id="IPR018487">
    <property type="entry name" value="Hemopexin-like_repeat"/>
</dbReference>
<dbReference type="SUPFAM" id="SSF47090">
    <property type="entry name" value="PGBD-like"/>
    <property type="match status" value="1"/>
</dbReference>
<dbReference type="InterPro" id="IPR021190">
    <property type="entry name" value="Pept_M10A"/>
</dbReference>
<keyword evidence="6" id="KW-0378">Hydrolase</keyword>
<evidence type="ECO:0000256" key="8">
    <source>
        <dbReference type="ARBA" id="ARBA00023049"/>
    </source>
</evidence>
<gene>
    <name evidence="14" type="primary">LOC100378191</name>
</gene>
<keyword evidence="13" id="KW-1185">Reference proteome</keyword>
<name>A0ABM0MWJ1_SACKO</name>
<comment type="cofactor">
    <cofactor evidence="1">
        <name>Zn(2+)</name>
        <dbReference type="ChEBI" id="CHEBI:29105"/>
    </cofactor>
</comment>
<evidence type="ECO:0000256" key="5">
    <source>
        <dbReference type="ARBA" id="ARBA00022737"/>
    </source>
</evidence>
<keyword evidence="8" id="KW-0482">Metalloprotease</keyword>
<reference evidence="14" key="1">
    <citation type="submission" date="2025-08" db="UniProtKB">
        <authorList>
            <consortium name="RefSeq"/>
        </authorList>
    </citation>
    <scope>IDENTIFICATION</scope>
    <source>
        <tissue evidence="14">Testes</tissue>
    </source>
</reference>
<evidence type="ECO:0000256" key="2">
    <source>
        <dbReference type="ARBA" id="ARBA00010370"/>
    </source>
</evidence>
<dbReference type="PROSITE" id="PS51642">
    <property type="entry name" value="HEMOPEXIN_2"/>
    <property type="match status" value="4"/>
</dbReference>
<dbReference type="RefSeq" id="XP_006824382.1">
    <property type="nucleotide sequence ID" value="XM_006824319.1"/>
</dbReference>
<dbReference type="Pfam" id="PF01471">
    <property type="entry name" value="PG_binding_1"/>
    <property type="match status" value="1"/>
</dbReference>
<evidence type="ECO:0000259" key="12">
    <source>
        <dbReference type="SMART" id="SM00235"/>
    </source>
</evidence>
<feature type="repeat" description="Hemopexin" evidence="10">
    <location>
        <begin position="441"/>
        <end position="485"/>
    </location>
</feature>
<evidence type="ECO:0000256" key="1">
    <source>
        <dbReference type="ARBA" id="ARBA00001947"/>
    </source>
</evidence>
<keyword evidence="4" id="KW-0479">Metal-binding</keyword>
<feature type="repeat" description="Hemopexin" evidence="10">
    <location>
        <begin position="335"/>
        <end position="380"/>
    </location>
</feature>
<accession>A0ABM0MWJ1</accession>
<dbReference type="InterPro" id="IPR000585">
    <property type="entry name" value="Hemopexin-like_dom"/>
</dbReference>
<dbReference type="GeneID" id="100378191"/>
<dbReference type="Gene3D" id="2.110.10.10">
    <property type="entry name" value="Hemopexin-like domain"/>
    <property type="match status" value="1"/>
</dbReference>
<evidence type="ECO:0000256" key="3">
    <source>
        <dbReference type="ARBA" id="ARBA00022670"/>
    </source>
</evidence>
<keyword evidence="5" id="KW-0677">Repeat</keyword>
<organism evidence="13 14">
    <name type="scientific">Saccoglossus kowalevskii</name>
    <name type="common">Acorn worm</name>
    <dbReference type="NCBI Taxonomy" id="10224"/>
    <lineage>
        <taxon>Eukaryota</taxon>
        <taxon>Metazoa</taxon>
        <taxon>Hemichordata</taxon>
        <taxon>Enteropneusta</taxon>
        <taxon>Harrimaniidae</taxon>
        <taxon>Saccoglossus</taxon>
    </lineage>
</organism>
<dbReference type="PANTHER" id="PTHR10201">
    <property type="entry name" value="MATRIX METALLOPROTEINASE"/>
    <property type="match status" value="1"/>
</dbReference>
<dbReference type="SMART" id="SM00235">
    <property type="entry name" value="ZnMc"/>
    <property type="match status" value="1"/>
</dbReference>
<dbReference type="CDD" id="cd04278">
    <property type="entry name" value="ZnMc_MMP"/>
    <property type="match status" value="1"/>
</dbReference>
<evidence type="ECO:0000256" key="9">
    <source>
        <dbReference type="ARBA" id="ARBA00023145"/>
    </source>
</evidence>
<feature type="repeat" description="Hemopexin" evidence="10">
    <location>
        <begin position="381"/>
        <end position="440"/>
    </location>
</feature>